<gene>
    <name evidence="1" type="ORF">JGI25_00953</name>
</gene>
<dbReference type="NCBIfam" id="TIGR01888">
    <property type="entry name" value="cas_cmr3"/>
    <property type="match status" value="1"/>
</dbReference>
<dbReference type="Proteomes" id="UP000243105">
    <property type="component" value="Unassembled WGS sequence"/>
</dbReference>
<dbReference type="InterPro" id="IPR010165">
    <property type="entry name" value="CRISPR-Cmr3_IIIB"/>
</dbReference>
<dbReference type="EMBL" id="CZVV01000057">
    <property type="protein sequence ID" value="CUT01800.1"/>
    <property type="molecule type" value="Genomic_DNA"/>
</dbReference>
<dbReference type="AlphaFoldDB" id="A0A916PC03"/>
<organism evidence="1 2">
    <name type="scientific">Kryptobacter tengchongensis</name>
    <dbReference type="NCBI Taxonomy" id="1643429"/>
    <lineage>
        <taxon>Bacteria</taxon>
        <taxon>Pseudomonadati</taxon>
        <taxon>Candidatus Kryptoniota</taxon>
        <taxon>Candidatus Kryptobacter</taxon>
    </lineage>
</organism>
<dbReference type="Pfam" id="PF09700">
    <property type="entry name" value="Cas_Cmr3"/>
    <property type="match status" value="1"/>
</dbReference>
<evidence type="ECO:0000313" key="2">
    <source>
        <dbReference type="Proteomes" id="UP000243105"/>
    </source>
</evidence>
<protein>
    <submittedName>
        <fullName evidence="1">CRISPR-associated protein Cmr3</fullName>
    </submittedName>
</protein>
<dbReference type="Gene3D" id="3.30.70.2940">
    <property type="match status" value="1"/>
</dbReference>
<reference evidence="1 2" key="1">
    <citation type="submission" date="2015-11" db="EMBL/GenBank/DDBJ databases">
        <authorList>
            <person name="Varghese N."/>
        </authorList>
    </citation>
    <scope>NUCLEOTIDE SEQUENCE [LARGE SCALE GENOMIC DNA]</scope>
    <source>
        <strain evidence="1 2">JGI-25</strain>
    </source>
</reference>
<comment type="caution">
    <text evidence="1">The sequence shown here is derived from an EMBL/GenBank/DDBJ whole genome shotgun (WGS) entry which is preliminary data.</text>
</comment>
<evidence type="ECO:0000313" key="1">
    <source>
        <dbReference type="EMBL" id="CUT01800.1"/>
    </source>
</evidence>
<dbReference type="InterPro" id="IPR019117">
    <property type="entry name" value="CRISPR-assoc_protein_Cmr3"/>
</dbReference>
<sequence>MLKFTIKPFDVLFFGGGKPFNIGDTARSIFPPFPHTFAGSICSKIYHEYKIDVSQILKAVYGPFLLDEKDGKIYFPKPADIYTERKESKGLFNLKLVEDSDFSLFKFKNTNKPSIIEKFPIHKGEEDIGGFEGFISQNGLQKWINGEEVGKEHIKRFSDIFSYESRVGIRQSVETHTVVSINGLYRVDFLSLKGNWSFIYYVDFNFDNLKNLQELENEDKVLKFFEQSEKVLKLGGEMRSAYYEVEKVDEIENILKKPVIEEGGKIKILFLTHSTFSFNDPFINLNNMKIISAIINGYVNLAIKSNFWGLNNFTKRGIRAGSVIFVEVLDRNLIGNLWFKVFHPYKSGNKNFIGSNLVIYGKL</sequence>
<proteinExistence type="predicted"/>
<dbReference type="RefSeq" id="WP_143713628.1">
    <property type="nucleotide sequence ID" value="NZ_CZVV01000057.1"/>
</dbReference>
<name>A0A916PC03_KRYT1</name>
<accession>A0A916PC03</accession>